<dbReference type="PANTHER" id="PTHR43619">
    <property type="entry name" value="S-ADENOSYL-L-METHIONINE-DEPENDENT METHYLTRANSFERASE YKTD-RELATED"/>
    <property type="match status" value="1"/>
</dbReference>
<proteinExistence type="predicted"/>
<dbReference type="GO" id="GO:0032259">
    <property type="term" value="P:methylation"/>
    <property type="evidence" value="ECO:0007669"/>
    <property type="project" value="UniProtKB-KW"/>
</dbReference>
<name>A0A1A9RAU5_EIKCO</name>
<dbReference type="InterPro" id="IPR016874">
    <property type="entry name" value="TcmP-like"/>
</dbReference>
<evidence type="ECO:0000313" key="4">
    <source>
        <dbReference type="Proteomes" id="UP000077589"/>
    </source>
</evidence>
<dbReference type="STRING" id="539.A7P85_05880"/>
<dbReference type="OrthoDB" id="9800233at2"/>
<comment type="caution">
    <text evidence="3">The sequence shown here is derived from an EMBL/GenBank/DDBJ whole genome shotgun (WGS) entry which is preliminary data.</text>
</comment>
<accession>A0A1A9RAU5</accession>
<dbReference type="PANTHER" id="PTHR43619:SF2">
    <property type="entry name" value="S-ADENOSYL-L-METHIONINE-DEPENDENT METHYLTRANSFERASES SUPERFAMILY PROTEIN"/>
    <property type="match status" value="1"/>
</dbReference>
<dbReference type="Pfam" id="PF04072">
    <property type="entry name" value="LCM"/>
    <property type="match status" value="1"/>
</dbReference>
<dbReference type="InterPro" id="IPR029063">
    <property type="entry name" value="SAM-dependent_MTases_sf"/>
</dbReference>
<dbReference type="PIRSF" id="PIRSF028177">
    <property type="entry name" value="Polyketide_synth_Omtfrase_TcmP"/>
    <property type="match status" value="1"/>
</dbReference>
<protein>
    <submittedName>
        <fullName evidence="3">Methyltransferase</fullName>
    </submittedName>
</protein>
<dbReference type="RefSeq" id="WP_049257675.1">
    <property type="nucleotide sequence ID" value="NZ_CAJPRZ010000002.1"/>
</dbReference>
<reference evidence="4" key="1">
    <citation type="submission" date="2016-05" db="EMBL/GenBank/DDBJ databases">
        <title>Draft genome of Corynebacterium afermentans subsp. afermentans LCDC 88199T.</title>
        <authorList>
            <person name="Bernier A.-M."/>
            <person name="Bernard K."/>
        </authorList>
    </citation>
    <scope>NUCLEOTIDE SEQUENCE [LARGE SCALE GENOMIC DNA]</scope>
    <source>
        <strain evidence="4">NML04-0072</strain>
    </source>
</reference>
<keyword evidence="1 3" id="KW-0489">Methyltransferase</keyword>
<dbReference type="SUPFAM" id="SSF53335">
    <property type="entry name" value="S-adenosyl-L-methionine-dependent methyltransferases"/>
    <property type="match status" value="1"/>
</dbReference>
<evidence type="ECO:0000313" key="3">
    <source>
        <dbReference type="EMBL" id="OAM14860.1"/>
    </source>
</evidence>
<dbReference type="InterPro" id="IPR007213">
    <property type="entry name" value="Ppm1/Ppm2/Tcmp"/>
</dbReference>
<evidence type="ECO:0000256" key="1">
    <source>
        <dbReference type="ARBA" id="ARBA00022603"/>
    </source>
</evidence>
<dbReference type="Gene3D" id="3.40.50.150">
    <property type="entry name" value="Vaccinia Virus protein VP39"/>
    <property type="match status" value="1"/>
</dbReference>
<dbReference type="GO" id="GO:0008168">
    <property type="term" value="F:methyltransferase activity"/>
    <property type="evidence" value="ECO:0007669"/>
    <property type="project" value="UniProtKB-KW"/>
</dbReference>
<dbReference type="EMBL" id="LXSG01000049">
    <property type="protein sequence ID" value="OAM14860.1"/>
    <property type="molecule type" value="Genomic_DNA"/>
</dbReference>
<evidence type="ECO:0000256" key="2">
    <source>
        <dbReference type="ARBA" id="ARBA00022679"/>
    </source>
</evidence>
<organism evidence="3 4">
    <name type="scientific">Eikenella corrodens</name>
    <dbReference type="NCBI Taxonomy" id="539"/>
    <lineage>
        <taxon>Bacteria</taxon>
        <taxon>Pseudomonadati</taxon>
        <taxon>Pseudomonadota</taxon>
        <taxon>Betaproteobacteria</taxon>
        <taxon>Neisseriales</taxon>
        <taxon>Neisseriaceae</taxon>
        <taxon>Eikenella</taxon>
    </lineage>
</organism>
<gene>
    <name evidence="3" type="ORF">A7P90_11770</name>
</gene>
<dbReference type="Proteomes" id="UP000077589">
    <property type="component" value="Unassembled WGS sequence"/>
</dbReference>
<keyword evidence="2 3" id="KW-0808">Transferase</keyword>
<sequence length="272" mass="31540">MIKIENAISETLLIPLYMKYRASQQANPILIDPAACRLVPQIDYDFAKFDRAKPTLIGTAIRARYFDQLTADFIRRQSRPVVVILGCGLDSRRERIGSTADGVPFYQLDLEDVIQWRRAILPPQSNETLIAASAFDTEWMDELHARHPDAQFLFVIEGVLMYFSNDMVRGLFQDLAARFHGSEIAFDMCNSWTVKNSARHDAMKHVSARFESFCDNEREPEQWADNLHFISNRYIVGDFPAEWKRIGFVSSLIMRLVRVIRESSRMLHYRIE</sequence>
<dbReference type="AlphaFoldDB" id="A0A1A9RAU5"/>